<reference evidence="13" key="1">
    <citation type="submission" date="2021-02" db="EMBL/GenBank/DDBJ databases">
        <authorList>
            <person name="Nowell W R."/>
        </authorList>
    </citation>
    <scope>NUCLEOTIDE SEQUENCE</scope>
</reference>
<dbReference type="PROSITE" id="PS00860">
    <property type="entry name" value="GTP_CYCLOHYDROL_1_2"/>
    <property type="match status" value="1"/>
</dbReference>
<evidence type="ECO:0000256" key="7">
    <source>
        <dbReference type="ARBA" id="ARBA00022801"/>
    </source>
</evidence>
<feature type="domain" description="GTP cyclohydrolase I" evidence="12">
    <location>
        <begin position="102"/>
        <end position="236"/>
    </location>
</feature>
<comment type="pathway">
    <text evidence="2">Cofactor biosynthesis; 7,8-dihydroneopterin triphosphate biosynthesis; 7,8-dihydroneopterin triphosphate from GTP: step 1/1.</text>
</comment>
<keyword evidence="9" id="KW-0342">GTP-binding</keyword>
<keyword evidence="15" id="KW-1185">Reference proteome</keyword>
<dbReference type="AlphaFoldDB" id="A0A814HEM1"/>
<dbReference type="GO" id="GO:0006729">
    <property type="term" value="P:tetrahydrobiopterin biosynthetic process"/>
    <property type="evidence" value="ECO:0007669"/>
    <property type="project" value="UniProtKB-KW"/>
</dbReference>
<dbReference type="FunFam" id="1.10.286.10:FF:000003">
    <property type="entry name" value="GTP cyclohydrolase 1"/>
    <property type="match status" value="1"/>
</dbReference>
<accession>A0A814HEM1</accession>
<dbReference type="Gene3D" id="3.30.1130.10">
    <property type="match status" value="1"/>
</dbReference>
<evidence type="ECO:0000256" key="5">
    <source>
        <dbReference type="ARBA" id="ARBA00017272"/>
    </source>
</evidence>
<dbReference type="SUPFAM" id="SSF55620">
    <property type="entry name" value="Tetrahydrobiopterin biosynthesis enzymes-like"/>
    <property type="match status" value="1"/>
</dbReference>
<keyword evidence="8" id="KW-0783">Tetrahydrobiopterin biosynthesis</keyword>
<dbReference type="GO" id="GO:0005737">
    <property type="term" value="C:cytoplasm"/>
    <property type="evidence" value="ECO:0007669"/>
    <property type="project" value="TreeGrafter"/>
</dbReference>
<feature type="region of interest" description="Disordered" evidence="11">
    <location>
        <begin position="32"/>
        <end position="71"/>
    </location>
</feature>
<evidence type="ECO:0000259" key="12">
    <source>
        <dbReference type="Pfam" id="PF01227"/>
    </source>
</evidence>
<dbReference type="PANTHER" id="PTHR11109">
    <property type="entry name" value="GTP CYCLOHYDROLASE I"/>
    <property type="match status" value="1"/>
</dbReference>
<dbReference type="FunFam" id="3.30.1130.10:FF:000012">
    <property type="entry name" value="GTP cyclohydrolase 1"/>
    <property type="match status" value="1"/>
</dbReference>
<dbReference type="OrthoDB" id="4966at2759"/>
<keyword evidence="7" id="KW-0378">Hydrolase</keyword>
<evidence type="ECO:0000313" key="13">
    <source>
        <dbReference type="EMBL" id="CAF1008063.1"/>
    </source>
</evidence>
<evidence type="ECO:0000256" key="8">
    <source>
        <dbReference type="ARBA" id="ARBA00023007"/>
    </source>
</evidence>
<comment type="catalytic activity">
    <reaction evidence="1">
        <text>GTP + H2O = 7,8-dihydroneopterin 3'-triphosphate + formate + H(+)</text>
        <dbReference type="Rhea" id="RHEA:17473"/>
        <dbReference type="ChEBI" id="CHEBI:15377"/>
        <dbReference type="ChEBI" id="CHEBI:15378"/>
        <dbReference type="ChEBI" id="CHEBI:15740"/>
        <dbReference type="ChEBI" id="CHEBI:37565"/>
        <dbReference type="ChEBI" id="CHEBI:58462"/>
        <dbReference type="EC" id="3.5.4.16"/>
    </reaction>
</comment>
<evidence type="ECO:0000256" key="2">
    <source>
        <dbReference type="ARBA" id="ARBA00005080"/>
    </source>
</evidence>
<comment type="similarity">
    <text evidence="3">Belongs to the GTP cyclohydrolase I family.</text>
</comment>
<keyword evidence="6" id="KW-0547">Nucleotide-binding</keyword>
<dbReference type="NCBIfam" id="TIGR00063">
    <property type="entry name" value="folE"/>
    <property type="match status" value="1"/>
</dbReference>
<evidence type="ECO:0000256" key="11">
    <source>
        <dbReference type="SAM" id="MobiDB-lite"/>
    </source>
</evidence>
<dbReference type="EC" id="3.5.4.16" evidence="4"/>
<dbReference type="NCBIfam" id="NF006826">
    <property type="entry name" value="PRK09347.1-3"/>
    <property type="match status" value="1"/>
</dbReference>
<evidence type="ECO:0000256" key="10">
    <source>
        <dbReference type="ARBA" id="ARBA00030854"/>
    </source>
</evidence>
<dbReference type="InterPro" id="IPR043133">
    <property type="entry name" value="GTP-CH-I_C/QueF"/>
</dbReference>
<dbReference type="Gene3D" id="1.10.286.10">
    <property type="match status" value="1"/>
</dbReference>
<evidence type="ECO:0000256" key="3">
    <source>
        <dbReference type="ARBA" id="ARBA00008085"/>
    </source>
</evidence>
<dbReference type="GO" id="GO:0003934">
    <property type="term" value="F:GTP cyclohydrolase I activity"/>
    <property type="evidence" value="ECO:0007669"/>
    <property type="project" value="UniProtKB-EC"/>
</dbReference>
<evidence type="ECO:0000256" key="6">
    <source>
        <dbReference type="ARBA" id="ARBA00022741"/>
    </source>
</evidence>
<dbReference type="GO" id="GO:0046654">
    <property type="term" value="P:tetrahydrofolate biosynthetic process"/>
    <property type="evidence" value="ECO:0007669"/>
    <property type="project" value="InterPro"/>
</dbReference>
<proteinExistence type="inferred from homology"/>
<dbReference type="EMBL" id="CAJOBC010003349">
    <property type="protein sequence ID" value="CAF3779207.1"/>
    <property type="molecule type" value="Genomic_DNA"/>
</dbReference>
<evidence type="ECO:0000313" key="14">
    <source>
        <dbReference type="EMBL" id="CAF3779207.1"/>
    </source>
</evidence>
<feature type="compositionally biased region" description="Basic and acidic residues" evidence="11">
    <location>
        <begin position="33"/>
        <end position="60"/>
    </location>
</feature>
<comment type="caution">
    <text evidence="13">The sequence shown here is derived from an EMBL/GenBank/DDBJ whole genome shotgun (WGS) entry which is preliminary data.</text>
</comment>
<evidence type="ECO:0000256" key="9">
    <source>
        <dbReference type="ARBA" id="ARBA00023134"/>
    </source>
</evidence>
<dbReference type="NCBIfam" id="NF006825">
    <property type="entry name" value="PRK09347.1-2"/>
    <property type="match status" value="1"/>
</dbReference>
<evidence type="ECO:0000256" key="4">
    <source>
        <dbReference type="ARBA" id="ARBA00012715"/>
    </source>
</evidence>
<dbReference type="InterPro" id="IPR018234">
    <property type="entry name" value="GTP_CycHdrlase_I_CS"/>
</dbReference>
<dbReference type="EMBL" id="CAJNOQ010003349">
    <property type="protein sequence ID" value="CAF1008063.1"/>
    <property type="molecule type" value="Genomic_DNA"/>
</dbReference>
<evidence type="ECO:0000256" key="1">
    <source>
        <dbReference type="ARBA" id="ARBA00001052"/>
    </source>
</evidence>
<dbReference type="InterPro" id="IPR043134">
    <property type="entry name" value="GTP-CH-I_N"/>
</dbReference>
<dbReference type="UniPathway" id="UPA00848">
    <property type="reaction ID" value="UER00151"/>
</dbReference>
<name>A0A814HEM1_9BILA</name>
<dbReference type="Proteomes" id="UP000663829">
    <property type="component" value="Unassembled WGS sequence"/>
</dbReference>
<dbReference type="InterPro" id="IPR001474">
    <property type="entry name" value="GTP_CycHdrlase_I"/>
</dbReference>
<dbReference type="PROSITE" id="PS00859">
    <property type="entry name" value="GTP_CYCLOHYDROL_1_1"/>
    <property type="match status" value="1"/>
</dbReference>
<organism evidence="13 15">
    <name type="scientific">Didymodactylos carnosus</name>
    <dbReference type="NCBI Taxonomy" id="1234261"/>
    <lineage>
        <taxon>Eukaryota</taxon>
        <taxon>Metazoa</taxon>
        <taxon>Spiralia</taxon>
        <taxon>Gnathifera</taxon>
        <taxon>Rotifera</taxon>
        <taxon>Eurotatoria</taxon>
        <taxon>Bdelloidea</taxon>
        <taxon>Philodinida</taxon>
        <taxon>Philodinidae</taxon>
        <taxon>Didymodactylos</taxon>
    </lineage>
</organism>
<sequence>MSHTSLTNDDSYRSEFNRNAFIDSDTSSYDRVQVTKDDNSNNNLVKKEQEEKQNEGEKKLSHLQTARGPNARRVSNVIDTHALRESDTLTIRDKRVRLMTVNYHELLEQIGENPTRQGLLKTPERAAEAMLFFTKGYEENLQDVVGDAIFDEAYDEMVVLKNIDIFSLCEHHLVPFYGKVSVGYLPKNRVIGLSKIARIVEIFSRRLQVQERLTKQIAEAIDEALNPQGVGVIIECV</sequence>
<dbReference type="GO" id="GO:0008270">
    <property type="term" value="F:zinc ion binding"/>
    <property type="evidence" value="ECO:0007669"/>
    <property type="project" value="TreeGrafter"/>
</dbReference>
<dbReference type="Pfam" id="PF01227">
    <property type="entry name" value="GTP_cyclohydroI"/>
    <property type="match status" value="1"/>
</dbReference>
<protein>
    <recommendedName>
        <fullName evidence="5">GTP cyclohydrolase 1</fullName>
        <ecNumber evidence="4">3.5.4.16</ecNumber>
    </recommendedName>
    <alternativeName>
        <fullName evidence="10">GTP cyclohydrolase I</fullName>
    </alternativeName>
</protein>
<dbReference type="Proteomes" id="UP000681722">
    <property type="component" value="Unassembled WGS sequence"/>
</dbReference>
<gene>
    <name evidence="13" type="ORF">GPM918_LOCUS14115</name>
    <name evidence="14" type="ORF">SRO942_LOCUS14115</name>
</gene>
<dbReference type="InterPro" id="IPR020602">
    <property type="entry name" value="GTP_CycHdrlase_I_dom"/>
</dbReference>
<evidence type="ECO:0000313" key="15">
    <source>
        <dbReference type="Proteomes" id="UP000663829"/>
    </source>
</evidence>
<dbReference type="GO" id="GO:0005525">
    <property type="term" value="F:GTP binding"/>
    <property type="evidence" value="ECO:0007669"/>
    <property type="project" value="UniProtKB-KW"/>
</dbReference>
<dbReference type="PANTHER" id="PTHR11109:SF7">
    <property type="entry name" value="GTP CYCLOHYDROLASE 1"/>
    <property type="match status" value="1"/>
</dbReference>